<evidence type="ECO:0000313" key="3">
    <source>
        <dbReference type="Proteomes" id="UP000800036"/>
    </source>
</evidence>
<feature type="region of interest" description="Disordered" evidence="1">
    <location>
        <begin position="1"/>
        <end position="64"/>
    </location>
</feature>
<reference evidence="2" key="1">
    <citation type="journal article" date="2020" name="Stud. Mycol.">
        <title>101 Dothideomycetes genomes: a test case for predicting lifestyles and emergence of pathogens.</title>
        <authorList>
            <person name="Haridas S."/>
            <person name="Albert R."/>
            <person name="Binder M."/>
            <person name="Bloem J."/>
            <person name="Labutti K."/>
            <person name="Salamov A."/>
            <person name="Andreopoulos B."/>
            <person name="Baker S."/>
            <person name="Barry K."/>
            <person name="Bills G."/>
            <person name="Bluhm B."/>
            <person name="Cannon C."/>
            <person name="Castanera R."/>
            <person name="Culley D."/>
            <person name="Daum C."/>
            <person name="Ezra D."/>
            <person name="Gonzalez J."/>
            <person name="Henrissat B."/>
            <person name="Kuo A."/>
            <person name="Liang C."/>
            <person name="Lipzen A."/>
            <person name="Lutzoni F."/>
            <person name="Magnuson J."/>
            <person name="Mondo S."/>
            <person name="Nolan M."/>
            <person name="Ohm R."/>
            <person name="Pangilinan J."/>
            <person name="Park H.-J."/>
            <person name="Ramirez L."/>
            <person name="Alfaro M."/>
            <person name="Sun H."/>
            <person name="Tritt A."/>
            <person name="Yoshinaga Y."/>
            <person name="Zwiers L.-H."/>
            <person name="Turgeon B."/>
            <person name="Goodwin S."/>
            <person name="Spatafora J."/>
            <person name="Crous P."/>
            <person name="Grigoriev I."/>
        </authorList>
    </citation>
    <scope>NUCLEOTIDE SEQUENCE</scope>
    <source>
        <strain evidence="2">CBS 107.79</strain>
    </source>
</reference>
<dbReference type="OrthoDB" id="3795027at2759"/>
<evidence type="ECO:0000313" key="2">
    <source>
        <dbReference type="EMBL" id="KAF1975156.1"/>
    </source>
</evidence>
<dbReference type="Proteomes" id="UP000800036">
    <property type="component" value="Unassembled WGS sequence"/>
</dbReference>
<gene>
    <name evidence="2" type="ORF">BU23DRAFT_566741</name>
</gene>
<organism evidence="2 3">
    <name type="scientific">Bimuria novae-zelandiae CBS 107.79</name>
    <dbReference type="NCBI Taxonomy" id="1447943"/>
    <lineage>
        <taxon>Eukaryota</taxon>
        <taxon>Fungi</taxon>
        <taxon>Dikarya</taxon>
        <taxon>Ascomycota</taxon>
        <taxon>Pezizomycotina</taxon>
        <taxon>Dothideomycetes</taxon>
        <taxon>Pleosporomycetidae</taxon>
        <taxon>Pleosporales</taxon>
        <taxon>Massarineae</taxon>
        <taxon>Didymosphaeriaceae</taxon>
        <taxon>Bimuria</taxon>
    </lineage>
</organism>
<sequence>MNSSLDHEPWDFVQPVLIMPTTLADTEQQPPAKSAEPQAGPNTTTKMSEPTAPEQTGVPRLERNEIGDYVSIGDVEYSQRGASRPVDLFAEFVPPPHLHPAARRVPPPPPRRYNYSPSPPRYHDPPFVSTPQLDTSSQLLDFIHYDGVVKLPFPAQSHIFITTFPFTNKHVQEWSWLFQLDIEEKYLHKPTEVTDDDVDSETEWYSNERRGRINRPIRMHRGRRDRFPNFDNTIDFASVYLSRALDRTVIPEASEKDFTYIIVVKNRGMSGGGAKKLTADSRKAAGILMYYEALIGNSVAFVGAVREVTDDGENVKTRTYKKVDSVYEAVKAAEEGVFGVLC</sequence>
<accession>A0A6A5VJH8</accession>
<evidence type="ECO:0000256" key="1">
    <source>
        <dbReference type="SAM" id="MobiDB-lite"/>
    </source>
</evidence>
<protein>
    <submittedName>
        <fullName evidence="2">Uncharacterized protein</fullName>
    </submittedName>
</protein>
<name>A0A6A5VJH8_9PLEO</name>
<keyword evidence="3" id="KW-1185">Reference proteome</keyword>
<proteinExistence type="predicted"/>
<dbReference type="EMBL" id="ML976671">
    <property type="protein sequence ID" value="KAF1975156.1"/>
    <property type="molecule type" value="Genomic_DNA"/>
</dbReference>
<feature type="compositionally biased region" description="Basic and acidic residues" evidence="1">
    <location>
        <begin position="1"/>
        <end position="10"/>
    </location>
</feature>
<dbReference type="AlphaFoldDB" id="A0A6A5VJH8"/>